<organism evidence="2">
    <name type="scientific">bioreactor metagenome</name>
    <dbReference type="NCBI Taxonomy" id="1076179"/>
    <lineage>
        <taxon>unclassified sequences</taxon>
        <taxon>metagenomes</taxon>
        <taxon>ecological metagenomes</taxon>
    </lineage>
</organism>
<evidence type="ECO:0000256" key="1">
    <source>
        <dbReference type="SAM" id="MobiDB-lite"/>
    </source>
</evidence>
<reference evidence="2" key="1">
    <citation type="submission" date="2019-08" db="EMBL/GenBank/DDBJ databases">
        <authorList>
            <person name="Kucharzyk K."/>
            <person name="Murdoch R.W."/>
            <person name="Higgins S."/>
            <person name="Loffler F."/>
        </authorList>
    </citation>
    <scope>NUCLEOTIDE SEQUENCE</scope>
</reference>
<dbReference type="AlphaFoldDB" id="A0A644Z2T6"/>
<protein>
    <recommendedName>
        <fullName evidence="3">Stage II sporulation protein P</fullName>
    </recommendedName>
</protein>
<evidence type="ECO:0000313" key="2">
    <source>
        <dbReference type="EMBL" id="MPM35225.1"/>
    </source>
</evidence>
<feature type="region of interest" description="Disordered" evidence="1">
    <location>
        <begin position="102"/>
        <end position="128"/>
    </location>
</feature>
<sequence>MKKNGGLLVLGRVLRRAAALFLATMAVWLLMLTANLGAAAAAFRSLGESPQFVTAALRAELGGLVLEETGQDGLAVWQQLVVNQSLLLSSGREAVAAFREGGGKTVLPDTPAPVEPDDPEDSHQLAPVPDSGIHAVERTLTAGTQEKYDSAAGVYIFNRTEKTVDVAAMAAAKVNIALEKGDQPQILIMHTHGTEAYAPDGADVYVESDASRTTDENYNMIRVGEEIARVFTELGLKVIHDKGLYDYPAYSGSYDRSKEAVEKYLAQYPSIKIVLDVHRDALIGTDGTVYKAVTTIDGVKTAQVLMVMGSDDGGLPHPQWQENLTLAVKIQQSMNSLWPTLARPITLRTSRFNQQLTTGSLLVEIGCHGNTLQEALAGARLFARSAGQVLLRLN</sequence>
<dbReference type="Pfam" id="PF07454">
    <property type="entry name" value="SpoIIP"/>
    <property type="match status" value="1"/>
</dbReference>
<accession>A0A644Z2T6</accession>
<proteinExistence type="predicted"/>
<name>A0A644Z2T6_9ZZZZ</name>
<dbReference type="EMBL" id="VSSQ01007217">
    <property type="protein sequence ID" value="MPM35225.1"/>
    <property type="molecule type" value="Genomic_DNA"/>
</dbReference>
<dbReference type="NCBIfam" id="TIGR02867">
    <property type="entry name" value="spore_II_P"/>
    <property type="match status" value="1"/>
</dbReference>
<comment type="caution">
    <text evidence="2">The sequence shown here is derived from an EMBL/GenBank/DDBJ whole genome shotgun (WGS) entry which is preliminary data.</text>
</comment>
<gene>
    <name evidence="2" type="ORF">SDC9_81815</name>
</gene>
<dbReference type="InterPro" id="IPR010897">
    <property type="entry name" value="Spore_II_P"/>
</dbReference>
<evidence type="ECO:0008006" key="3">
    <source>
        <dbReference type="Google" id="ProtNLM"/>
    </source>
</evidence>